<dbReference type="Proteomes" id="UP001499895">
    <property type="component" value="Unassembled WGS sequence"/>
</dbReference>
<accession>A0ABP3L1C6</accession>
<comment type="caution">
    <text evidence="1">The sequence shown here is derived from an EMBL/GenBank/DDBJ whole genome shotgun (WGS) entry which is preliminary data.</text>
</comment>
<organism evidence="1 2">
    <name type="scientific">Streptomyces stramineus</name>
    <dbReference type="NCBI Taxonomy" id="173861"/>
    <lineage>
        <taxon>Bacteria</taxon>
        <taxon>Bacillati</taxon>
        <taxon>Actinomycetota</taxon>
        <taxon>Actinomycetes</taxon>
        <taxon>Kitasatosporales</taxon>
        <taxon>Streptomycetaceae</taxon>
        <taxon>Streptomyces</taxon>
    </lineage>
</organism>
<keyword evidence="2" id="KW-1185">Reference proteome</keyword>
<gene>
    <name evidence="1" type="ORF">GCM10009544_58340</name>
</gene>
<sequence length="70" mass="7110">MSAGTKARTTGTVQTRLPWWALALPAAAFVALFVLLAAPASAHSGSSPGAGGSLARVVELVQHSLGDRVR</sequence>
<name>A0ABP3L1C6_9ACTN</name>
<evidence type="ECO:0000313" key="2">
    <source>
        <dbReference type="Proteomes" id="UP001499895"/>
    </source>
</evidence>
<proteinExistence type="predicted"/>
<reference evidence="2" key="1">
    <citation type="journal article" date="2019" name="Int. J. Syst. Evol. Microbiol.">
        <title>The Global Catalogue of Microorganisms (GCM) 10K type strain sequencing project: providing services to taxonomists for standard genome sequencing and annotation.</title>
        <authorList>
            <consortium name="The Broad Institute Genomics Platform"/>
            <consortium name="The Broad Institute Genome Sequencing Center for Infectious Disease"/>
            <person name="Wu L."/>
            <person name="Ma J."/>
        </authorList>
    </citation>
    <scope>NUCLEOTIDE SEQUENCE [LARGE SCALE GENOMIC DNA]</scope>
    <source>
        <strain evidence="2">JCM 10649</strain>
    </source>
</reference>
<protein>
    <submittedName>
        <fullName evidence="1">Uncharacterized protein</fullName>
    </submittedName>
</protein>
<dbReference type="RefSeq" id="WP_344096461.1">
    <property type="nucleotide sequence ID" value="NZ_BAAAHB010000112.1"/>
</dbReference>
<evidence type="ECO:0000313" key="1">
    <source>
        <dbReference type="EMBL" id="GAA0489619.1"/>
    </source>
</evidence>
<dbReference type="EMBL" id="BAAAHB010000112">
    <property type="protein sequence ID" value="GAA0489619.1"/>
    <property type="molecule type" value="Genomic_DNA"/>
</dbReference>